<name>A0ABX7P8G4_9BACT</name>
<protein>
    <submittedName>
        <fullName evidence="3">DUF4038 domain-containing protein</fullName>
    </submittedName>
</protein>
<dbReference type="PANTHER" id="PTHR37836">
    <property type="entry name" value="LMO1036 PROTEIN"/>
    <property type="match status" value="1"/>
</dbReference>
<dbReference type="Pfam" id="PF12904">
    <property type="entry name" value="Collagen_bind_2"/>
    <property type="match status" value="1"/>
</dbReference>
<dbReference type="InterPro" id="IPR036116">
    <property type="entry name" value="FN3_sf"/>
</dbReference>
<feature type="domain" description="Apiosidase-like catalytic" evidence="2">
    <location>
        <begin position="70"/>
        <end position="383"/>
    </location>
</feature>
<keyword evidence="4" id="KW-1185">Reference proteome</keyword>
<dbReference type="InterPro" id="IPR017853">
    <property type="entry name" value="GH"/>
</dbReference>
<dbReference type="InterPro" id="IPR025277">
    <property type="entry name" value="Apiosidase-like_cat_dom"/>
</dbReference>
<accession>A0ABX7P8G4</accession>
<evidence type="ECO:0000313" key="4">
    <source>
        <dbReference type="Proteomes" id="UP000662747"/>
    </source>
</evidence>
<organism evidence="3 4">
    <name type="scientific">Pyxidicoccus parkwayensis</name>
    <dbReference type="NCBI Taxonomy" id="2813578"/>
    <lineage>
        <taxon>Bacteria</taxon>
        <taxon>Pseudomonadati</taxon>
        <taxon>Myxococcota</taxon>
        <taxon>Myxococcia</taxon>
        <taxon>Myxococcales</taxon>
        <taxon>Cystobacterineae</taxon>
        <taxon>Myxococcaceae</taxon>
        <taxon>Pyxidicoccus</taxon>
    </lineage>
</organism>
<reference evidence="3 4" key="1">
    <citation type="submission" date="2021-02" db="EMBL/GenBank/DDBJ databases">
        <title>De Novo genome assembly of isolated myxobacteria.</title>
        <authorList>
            <person name="Stevens D.C."/>
        </authorList>
    </citation>
    <scope>NUCLEOTIDE SEQUENCE [LARGE SCALE GENOMIC DNA]</scope>
    <source>
        <strain evidence="4">SCPEA02</strain>
    </source>
</reference>
<evidence type="ECO:0000259" key="1">
    <source>
        <dbReference type="Pfam" id="PF12904"/>
    </source>
</evidence>
<dbReference type="SUPFAM" id="SSF49265">
    <property type="entry name" value="Fibronectin type III"/>
    <property type="match status" value="1"/>
</dbReference>
<dbReference type="Proteomes" id="UP000662747">
    <property type="component" value="Chromosome"/>
</dbReference>
<dbReference type="InterPro" id="IPR013783">
    <property type="entry name" value="Ig-like_fold"/>
</dbReference>
<sequence length="953" mass="99278">MNSWTCSTKGVGISELGWRARLPRIVLLAAVCSVMAACSAQVEAPGDTVELGTTSQTLIGPTFTFPLKVSANKRYLVDQNNVPFLVNGFNPQSIVTGVDPGDFNTIFATKANQGVNAADVWLIQDYSTPDSSTWDGIKPFTGTLAQTCEYGPCWDLSTPNNAYFARFDAVVAAANQNNIVLFTTPIDGPVGFHKTLVANGTTRANQYGQYLGNRYKNNHNIVWWMGGDYFDVDVNDKALMAAVASGIKSADNVNPKLVVLQLAPTTGTSSLDGDWSVWGGLVTLSGVYNYSAAYYKQHVDYGRTLPAIMPSFLMEPKYEDEEVTGRDTRKVAWWSITSGSVGTLYGASHEWQLGRPFPNKALINNPTHPGAIYMQHLRTFFEGPSGFNWWDLVPDRGPNDPVNGSTIVTQGMCASGSSSTSCYGNNAVRTNYYATTARTPNGSAVVIYIPSSRTVRVDMTKLCSTSTARWFNPTNGAYTTVGTGYANAGTQDFTTPPWTTGHQSNCEDAAPQSTNCNDWVLTLNTNAPCSGAVAPTTTTSAASNVGASGASLNGSANPNGAQTTGWFRYSTTHPGSCNDTFGTRAPATGGVSLGSGGSALPYTQAVTGLAASTTYYFCAIASNSVGVTPASAVLSFTTSAAGAAPTVLTSDATSVTSTSATLNGSGNPNGVASTGWFRYGATHPGSCNDTFGTRAPASGGTQLGSGSSAVSFNQAITGLTSGTTYYFCALGSSTAGPGLGQMKSFVASSGSSITMGETNILSGTDSGLSDLLIGNQAVLTQTATLQTLSINVKALGTSPGNLTMAVYDSLASGAPGNLKATTASFVPVVGWNTVNVVTPVSLPAGTYWLVVGLNSGSTVLAYSSASGTERWVSRTYGTMPATFPTTGVTQGTGHYSFNATLTTTGAAATATMMGASDVTPRVEGVGGKGRRIVRRPHDDEAIPARRIVDAVRN</sequence>
<dbReference type="PANTHER" id="PTHR37836:SF2">
    <property type="entry name" value="DUF4038 DOMAIN-CONTAINING PROTEIN"/>
    <property type="match status" value="1"/>
</dbReference>
<evidence type="ECO:0000313" key="3">
    <source>
        <dbReference type="EMBL" id="QSQ26729.1"/>
    </source>
</evidence>
<dbReference type="Gene3D" id="2.60.40.10">
    <property type="entry name" value="Immunoglobulins"/>
    <property type="match status" value="1"/>
</dbReference>
<dbReference type="EMBL" id="CP071090">
    <property type="protein sequence ID" value="QSQ26729.1"/>
    <property type="molecule type" value="Genomic_DNA"/>
</dbReference>
<dbReference type="SUPFAM" id="SSF51445">
    <property type="entry name" value="(Trans)glycosidases"/>
    <property type="match status" value="1"/>
</dbReference>
<dbReference type="InterPro" id="IPR024749">
    <property type="entry name" value="Collagen-bd_put"/>
</dbReference>
<dbReference type="Gene3D" id="3.20.20.80">
    <property type="entry name" value="Glycosidases"/>
    <property type="match status" value="1"/>
</dbReference>
<gene>
    <name evidence="3" type="ORF">JY651_18150</name>
</gene>
<proteinExistence type="predicted"/>
<evidence type="ECO:0000259" key="2">
    <source>
        <dbReference type="Pfam" id="PF13204"/>
    </source>
</evidence>
<dbReference type="Pfam" id="PF13204">
    <property type="entry name" value="Apiosidase"/>
    <property type="match status" value="1"/>
</dbReference>
<feature type="domain" description="Putative collagen-binding" evidence="1">
    <location>
        <begin position="433"/>
        <end position="501"/>
    </location>
</feature>